<evidence type="ECO:0000256" key="3">
    <source>
        <dbReference type="PIRSR" id="PIRSR000149-1"/>
    </source>
</evidence>
<gene>
    <name evidence="10" type="primary">gap</name>
    <name evidence="10" type="ORF">IAB27_07875</name>
</gene>
<evidence type="ECO:0000256" key="6">
    <source>
        <dbReference type="PIRSR" id="PIRSR000149-4"/>
    </source>
</evidence>
<dbReference type="InterPro" id="IPR020829">
    <property type="entry name" value="GlycerAld_3-P_DH_cat"/>
</dbReference>
<dbReference type="PRINTS" id="PR00078">
    <property type="entry name" value="G3PDHDRGNASE"/>
</dbReference>
<dbReference type="PANTHER" id="PTHR43148">
    <property type="entry name" value="GLYCERALDEHYDE-3-PHOSPHATE DEHYDROGENASE 2"/>
    <property type="match status" value="1"/>
</dbReference>
<feature type="site" description="Activates thiol group during catalysis" evidence="6">
    <location>
        <position position="178"/>
    </location>
</feature>
<dbReference type="InterPro" id="IPR020831">
    <property type="entry name" value="GlycerAld/Erythrose_P_DH"/>
</dbReference>
<feature type="domain" description="Glyceraldehyde 3-phosphate dehydrogenase NAD(P) binding" evidence="9">
    <location>
        <begin position="2"/>
        <end position="151"/>
    </location>
</feature>
<dbReference type="InterPro" id="IPR036291">
    <property type="entry name" value="NAD(P)-bd_dom_sf"/>
</dbReference>
<dbReference type="GO" id="GO:0051287">
    <property type="term" value="F:NAD binding"/>
    <property type="evidence" value="ECO:0007669"/>
    <property type="project" value="InterPro"/>
</dbReference>
<dbReference type="SUPFAM" id="SSF51735">
    <property type="entry name" value="NAD(P)-binding Rossmann-fold domains"/>
    <property type="match status" value="1"/>
</dbReference>
<name>A0A9D0ZUA7_9FIRM</name>
<dbReference type="Pfam" id="PF02800">
    <property type="entry name" value="Gp_dh_C"/>
    <property type="match status" value="1"/>
</dbReference>
<keyword evidence="5" id="KW-0547">Nucleotide-binding</keyword>
<evidence type="ECO:0000256" key="8">
    <source>
        <dbReference type="RuleBase" id="RU361160"/>
    </source>
</evidence>
<keyword evidence="2 8" id="KW-0560">Oxidoreductase</keyword>
<feature type="active site" description="Nucleophile" evidence="3">
    <location>
        <position position="151"/>
    </location>
</feature>
<feature type="binding site" evidence="5">
    <location>
        <position position="120"/>
    </location>
    <ligand>
        <name>NAD(+)</name>
        <dbReference type="ChEBI" id="CHEBI:57540"/>
    </ligand>
</feature>
<evidence type="ECO:0000313" key="11">
    <source>
        <dbReference type="Proteomes" id="UP000886786"/>
    </source>
</evidence>
<evidence type="ECO:0000313" key="10">
    <source>
        <dbReference type="EMBL" id="HIQ91510.1"/>
    </source>
</evidence>
<dbReference type="FunFam" id="3.30.360.10:FF:000002">
    <property type="entry name" value="Glyceraldehyde-3-phosphate dehydrogenase"/>
    <property type="match status" value="1"/>
</dbReference>
<proteinExistence type="inferred from homology"/>
<feature type="binding site" evidence="4">
    <location>
        <position position="181"/>
    </location>
    <ligand>
        <name>D-glyceraldehyde 3-phosphate</name>
        <dbReference type="ChEBI" id="CHEBI:59776"/>
    </ligand>
</feature>
<dbReference type="AlphaFoldDB" id="A0A9D0ZUA7"/>
<evidence type="ECO:0000256" key="2">
    <source>
        <dbReference type="ARBA" id="ARBA00023002"/>
    </source>
</evidence>
<feature type="binding site" evidence="5">
    <location>
        <position position="33"/>
    </location>
    <ligand>
        <name>NAD(+)</name>
        <dbReference type="ChEBI" id="CHEBI:57540"/>
    </ligand>
</feature>
<dbReference type="EMBL" id="DVFV01000135">
    <property type="protein sequence ID" value="HIQ91510.1"/>
    <property type="molecule type" value="Genomic_DNA"/>
</dbReference>
<dbReference type="FunFam" id="3.40.50.720:FF:000001">
    <property type="entry name" value="Glyceraldehyde-3-phosphate dehydrogenase"/>
    <property type="match status" value="1"/>
</dbReference>
<dbReference type="CDD" id="cd18126">
    <property type="entry name" value="GAPDH_I_C"/>
    <property type="match status" value="1"/>
</dbReference>
<evidence type="ECO:0000259" key="9">
    <source>
        <dbReference type="SMART" id="SM00846"/>
    </source>
</evidence>
<dbReference type="PIRSF" id="PIRSF000149">
    <property type="entry name" value="GAP_DH"/>
    <property type="match status" value="1"/>
</dbReference>
<evidence type="ECO:0000256" key="4">
    <source>
        <dbReference type="PIRSR" id="PIRSR000149-2"/>
    </source>
</evidence>
<dbReference type="GO" id="GO:0016620">
    <property type="term" value="F:oxidoreductase activity, acting on the aldehyde or oxo group of donors, NAD or NADP as acceptor"/>
    <property type="evidence" value="ECO:0007669"/>
    <property type="project" value="InterPro"/>
</dbReference>
<organism evidence="10 11">
    <name type="scientific">Candidatus Coprosoma intestinipullorum</name>
    <dbReference type="NCBI Taxonomy" id="2840752"/>
    <lineage>
        <taxon>Bacteria</taxon>
        <taxon>Bacillati</taxon>
        <taxon>Bacillota</taxon>
        <taxon>Bacillota incertae sedis</taxon>
        <taxon>Candidatus Coprosoma</taxon>
    </lineage>
</organism>
<evidence type="ECO:0000256" key="1">
    <source>
        <dbReference type="ARBA" id="ARBA00007406"/>
    </source>
</evidence>
<comment type="caution">
    <text evidence="10">The sequence shown here is derived from an EMBL/GenBank/DDBJ whole genome shotgun (WGS) entry which is preliminary data.</text>
</comment>
<dbReference type="NCBIfam" id="TIGR01534">
    <property type="entry name" value="GAPDH-I"/>
    <property type="match status" value="1"/>
</dbReference>
<dbReference type="CDD" id="cd05214">
    <property type="entry name" value="GAPDH_I_N"/>
    <property type="match status" value="1"/>
</dbReference>
<comment type="similarity">
    <text evidence="1 7">Belongs to the glyceraldehyde-3-phosphate dehydrogenase family.</text>
</comment>
<protein>
    <recommendedName>
        <fullName evidence="8">Glyceraldehyde-3-phosphate dehydrogenase</fullName>
        <ecNumber evidence="8">1.2.1.-</ecNumber>
    </recommendedName>
</protein>
<feature type="binding site" evidence="5">
    <location>
        <begin position="11"/>
        <end position="12"/>
    </location>
    <ligand>
        <name>NAD(+)</name>
        <dbReference type="ChEBI" id="CHEBI:57540"/>
    </ligand>
</feature>
<evidence type="ECO:0000256" key="7">
    <source>
        <dbReference type="RuleBase" id="RU000397"/>
    </source>
</evidence>
<dbReference type="Gene3D" id="3.40.50.720">
    <property type="entry name" value="NAD(P)-binding Rossmann-like Domain"/>
    <property type="match status" value="1"/>
</dbReference>
<reference evidence="10" key="2">
    <citation type="journal article" date="2021" name="PeerJ">
        <title>Extensive microbial diversity within the chicken gut microbiome revealed by metagenomics and culture.</title>
        <authorList>
            <person name="Gilroy R."/>
            <person name="Ravi A."/>
            <person name="Getino M."/>
            <person name="Pursley I."/>
            <person name="Horton D.L."/>
            <person name="Alikhan N.F."/>
            <person name="Baker D."/>
            <person name="Gharbi K."/>
            <person name="Hall N."/>
            <person name="Watson M."/>
            <person name="Adriaenssens E.M."/>
            <person name="Foster-Nyarko E."/>
            <person name="Jarju S."/>
            <person name="Secka A."/>
            <person name="Antonio M."/>
            <person name="Oren A."/>
            <person name="Chaudhuri R.R."/>
            <person name="La Ragione R."/>
            <person name="Hildebrand F."/>
            <person name="Pallen M.J."/>
        </authorList>
    </citation>
    <scope>NUCLEOTIDE SEQUENCE</scope>
    <source>
        <strain evidence="10">CHK147-3167</strain>
    </source>
</reference>
<dbReference type="PROSITE" id="PS00071">
    <property type="entry name" value="GAPDH"/>
    <property type="match status" value="1"/>
</dbReference>
<dbReference type="EC" id="1.2.1.-" evidence="8"/>
<keyword evidence="5" id="KW-0520">NAD</keyword>
<feature type="binding site" evidence="5">
    <location>
        <position position="316"/>
    </location>
    <ligand>
        <name>NAD(+)</name>
        <dbReference type="ChEBI" id="CHEBI:57540"/>
    </ligand>
</feature>
<dbReference type="InterPro" id="IPR006424">
    <property type="entry name" value="Glyceraldehyde-3-P_DH_1"/>
</dbReference>
<dbReference type="SUPFAM" id="SSF55347">
    <property type="entry name" value="Glyceraldehyde-3-phosphate dehydrogenase-like, C-terminal domain"/>
    <property type="match status" value="1"/>
</dbReference>
<reference evidence="10" key="1">
    <citation type="submission" date="2020-10" db="EMBL/GenBank/DDBJ databases">
        <authorList>
            <person name="Gilroy R."/>
        </authorList>
    </citation>
    <scope>NUCLEOTIDE SEQUENCE</scope>
    <source>
        <strain evidence="10">CHK147-3167</strain>
    </source>
</reference>
<accession>A0A9D0ZUA7</accession>
<dbReference type="Gene3D" id="3.30.360.10">
    <property type="entry name" value="Dihydrodipicolinate Reductase, domain 2"/>
    <property type="match status" value="1"/>
</dbReference>
<sequence>MIKVAINGFGRIGRLVFRIMEEDPELEVVAINDLTDSEQLAYLLKYDTSHRSYLKNEISYTDDGIIVKGRKIKVYAETDPNNLPWKDLGIDVVFECTGKFTNKEKAEAHINAGAKKVIISAPAKGDLKTIVYGVNEETLDGSETIISAASCTTNCLAPVVNVLNNEFGIKKGLMTTVHAYTNDQTVLDVAHKKGAKSRRGRAAGANIIPTSTGAASAIGKVIPSLNGKLDGSALRVPVTTGSIVDLTLELNTKVTKEEINLVLKNNANETLGYTEDPIVSSDVIGETHGGVVDSLLTNVLEKDGTQLVKVVAWYDNEMSYSAQMVRTAKYLFK</sequence>
<dbReference type="Proteomes" id="UP000886786">
    <property type="component" value="Unassembled WGS sequence"/>
</dbReference>
<dbReference type="Pfam" id="PF00044">
    <property type="entry name" value="Gp_dh_N"/>
    <property type="match status" value="1"/>
</dbReference>
<evidence type="ECO:0000256" key="5">
    <source>
        <dbReference type="PIRSR" id="PIRSR000149-3"/>
    </source>
</evidence>
<dbReference type="SMART" id="SM00846">
    <property type="entry name" value="Gp_dh_N"/>
    <property type="match status" value="1"/>
</dbReference>
<dbReference type="GO" id="GO:0050661">
    <property type="term" value="F:NADP binding"/>
    <property type="evidence" value="ECO:0007669"/>
    <property type="project" value="InterPro"/>
</dbReference>
<feature type="binding site" evidence="4">
    <location>
        <begin position="150"/>
        <end position="152"/>
    </location>
    <ligand>
        <name>D-glyceraldehyde 3-phosphate</name>
        <dbReference type="ChEBI" id="CHEBI:59776"/>
    </ligand>
</feature>
<feature type="binding site" evidence="4">
    <location>
        <position position="235"/>
    </location>
    <ligand>
        <name>D-glyceraldehyde 3-phosphate</name>
        <dbReference type="ChEBI" id="CHEBI:59776"/>
    </ligand>
</feature>
<dbReference type="InterPro" id="IPR020830">
    <property type="entry name" value="GlycerAld_3-P_DH_AS"/>
</dbReference>
<dbReference type="InterPro" id="IPR020828">
    <property type="entry name" value="GlycerAld_3-P_DH_NAD(P)-bd"/>
</dbReference>
<feature type="binding site" evidence="4">
    <location>
        <begin position="212"/>
        <end position="213"/>
    </location>
    <ligand>
        <name>D-glyceraldehyde 3-phosphate</name>
        <dbReference type="ChEBI" id="CHEBI:59776"/>
    </ligand>
</feature>
<dbReference type="GO" id="GO:0006006">
    <property type="term" value="P:glucose metabolic process"/>
    <property type="evidence" value="ECO:0007669"/>
    <property type="project" value="InterPro"/>
</dbReference>